<dbReference type="PANTHER" id="PTHR45527:SF1">
    <property type="entry name" value="FATTY ACID SYNTHASE"/>
    <property type="match status" value="1"/>
</dbReference>
<dbReference type="SMART" id="SM00823">
    <property type="entry name" value="PKS_PP"/>
    <property type="match status" value="1"/>
</dbReference>
<dbReference type="Gene3D" id="3.30.559.30">
    <property type="entry name" value="Nonribosomal peptide synthetase, condensation domain"/>
    <property type="match status" value="1"/>
</dbReference>
<dbReference type="InterPro" id="IPR042099">
    <property type="entry name" value="ANL_N_sf"/>
</dbReference>
<dbReference type="InterPro" id="IPR036736">
    <property type="entry name" value="ACP-like_sf"/>
</dbReference>
<evidence type="ECO:0000256" key="3">
    <source>
        <dbReference type="ARBA" id="ARBA00022553"/>
    </source>
</evidence>
<dbReference type="InterPro" id="IPR014030">
    <property type="entry name" value="Ketoacyl_synth_N"/>
</dbReference>
<dbReference type="InterPro" id="IPR018201">
    <property type="entry name" value="Ketoacyl_synth_AS"/>
</dbReference>
<dbReference type="SUPFAM" id="SSF56801">
    <property type="entry name" value="Acetyl-CoA synthetase-like"/>
    <property type="match status" value="1"/>
</dbReference>
<dbReference type="SUPFAM" id="SSF53901">
    <property type="entry name" value="Thiolase-like"/>
    <property type="match status" value="1"/>
</dbReference>
<keyword evidence="5" id="KW-0808">Transferase</keyword>
<dbReference type="Pfam" id="PF00109">
    <property type="entry name" value="ketoacyl-synt"/>
    <property type="match status" value="1"/>
</dbReference>
<dbReference type="Pfam" id="PF00501">
    <property type="entry name" value="AMP-binding"/>
    <property type="match status" value="1"/>
</dbReference>
<feature type="domain" description="Carrier" evidence="8">
    <location>
        <begin position="1058"/>
        <end position="1135"/>
    </location>
</feature>
<dbReference type="GO" id="GO:0004315">
    <property type="term" value="F:3-oxoacyl-[acyl-carrier-protein] synthase activity"/>
    <property type="evidence" value="ECO:0007669"/>
    <property type="project" value="InterPro"/>
</dbReference>
<feature type="region of interest" description="Disordered" evidence="7">
    <location>
        <begin position="1141"/>
        <end position="1167"/>
    </location>
</feature>
<dbReference type="Pfam" id="PF00668">
    <property type="entry name" value="Condensation"/>
    <property type="match status" value="1"/>
</dbReference>
<dbReference type="InterPro" id="IPR020806">
    <property type="entry name" value="PKS_PP-bd"/>
</dbReference>
<evidence type="ECO:0000313" key="10">
    <source>
        <dbReference type="EMBL" id="RYN38103.1"/>
    </source>
</evidence>
<feature type="compositionally biased region" description="Low complexity" evidence="7">
    <location>
        <begin position="1145"/>
        <end position="1156"/>
    </location>
</feature>
<dbReference type="PROSITE" id="PS00455">
    <property type="entry name" value="AMP_BINDING"/>
    <property type="match status" value="1"/>
</dbReference>
<dbReference type="CDD" id="cd00833">
    <property type="entry name" value="PKS"/>
    <property type="match status" value="1"/>
</dbReference>
<dbReference type="Gene3D" id="1.10.1200.10">
    <property type="entry name" value="ACP-like"/>
    <property type="match status" value="1"/>
</dbReference>
<dbReference type="Proteomes" id="UP000292402">
    <property type="component" value="Unassembled WGS sequence"/>
</dbReference>
<dbReference type="Pfam" id="PF00550">
    <property type="entry name" value="PP-binding"/>
    <property type="match status" value="1"/>
</dbReference>
<dbReference type="Pfam" id="PF02801">
    <property type="entry name" value="Ketoacyl-synt_C"/>
    <property type="match status" value="1"/>
</dbReference>
<dbReference type="PROSITE" id="PS00606">
    <property type="entry name" value="KS3_1"/>
    <property type="match status" value="1"/>
</dbReference>
<comment type="similarity">
    <text evidence="6">Belongs to the NRP synthetase family.</text>
</comment>
<gene>
    <name evidence="10" type="ORF">AA0114_g11480</name>
</gene>
<dbReference type="GO" id="GO:0016874">
    <property type="term" value="F:ligase activity"/>
    <property type="evidence" value="ECO:0007669"/>
    <property type="project" value="UniProtKB-KW"/>
</dbReference>
<evidence type="ECO:0000256" key="7">
    <source>
        <dbReference type="SAM" id="MobiDB-lite"/>
    </source>
</evidence>
<evidence type="ECO:0000256" key="2">
    <source>
        <dbReference type="ARBA" id="ARBA00022450"/>
    </source>
</evidence>
<evidence type="ECO:0000259" key="9">
    <source>
        <dbReference type="PROSITE" id="PS52004"/>
    </source>
</evidence>
<dbReference type="PANTHER" id="PTHR45527">
    <property type="entry name" value="NONRIBOSOMAL PEPTIDE SYNTHETASE"/>
    <property type="match status" value="1"/>
</dbReference>
<dbReference type="GO" id="GO:0006633">
    <property type="term" value="P:fatty acid biosynthetic process"/>
    <property type="evidence" value="ECO:0007669"/>
    <property type="project" value="InterPro"/>
</dbReference>
<sequence>MDHAKGVGEGIFDLPVMHPEGQAEMAYINGMSPAQISIKQIFCKNISAMSLEPMPFLSGPVASNAGPHEHRDPPSDIVSVIPLSKVQQALWLDYLVRPHVSHYHLRLEIDVSYLNPSLEKILQVIQTLGNSHQMLRTTFHLDGDNQVNRPFMAVHSQDTSVQRFEIINDEARLSSSLLRGFNLSAEFPVRWVIHHSVMFEAGNLQTKCKLFAIGHHIAVDGFSLSILSKEILQLLDVQTQQPAAEQSGLSYGEYVQRQDAYLRSVSGRAAKEFWLSQVMHTSPFSWRVAPPVKTTADYRRMHTWAFFPNEQLQKWSELYKTSWFRVASTVVSLVTDGNAEPAPHHDRALFVAFGARPKEFQNCVSHMANTMPVKVPLARLLQNNATFLEAVKAFGKNLSIAKKHEMYPFLSLIEEARKKMDERQLNFKVAVTFSPKLASKSCSIYPVEGVWDLFFCFLEHDDGVSLGVIANPDVFGDEAMAKLQAGFITTAKLSQQDNSFRLRDLPSFRDRGVASITNGPAVEDVETISSSRVHLWIKQRAAGQPNTIALSSAERNETMTYRELAERSSQVAHYLVANGVSSGEGVLLHIARGFKTVVWLLGILEAGAYYVVLDRKLPDKRKAAIAATSKARFLVTDDFKIQQVLFDLAITVVSLDVVDRELQTQPVTTLDSTTKDNDLAYIVFTSGSTGQPKGVMVEQSNLSHYVSATSSVVKIGPGSRVLQFSTFAFDASVLEWAVTLSYGATLCFVDHPELLVGDYLATVIDKNEVNFFHTTPSVLATIPTDRYLASLRMLSVGGEPSSTGLLGKWRQRSQLLHAFGPTETTVIVTVEVIGEDQRSDAPLPSPSKIGKPFPNSRILICADDNNDELPTGEHGEICIAGPQVSRGYIGQTELTQKHFHTIQLDGHDTRMYRTGDRGFLDADGKLCIGGRMKNREIKLRGYRMDLYEIEKSILDNSPEVQVASVQVHADSLVAFVVPETAPCDVIRGRLALEVPSYSLPARFFAVRSLPLNSNGKIDHAQVSEQLESLLASSPKTSPAQKKISSTNSKSIESGATSSRRKSVSKVLRDLWTQTLRLTSPPSSDISFFEAGGHSITLIELHKRIISRFPGCEISLLDIFQAPTIEKQAACLAGKMEVSEQRPPFSESNYGSSSGSDSDSEAPTAATSLSNSLDLDDNKFAIVGLAGYFPGAVDVDSFWQMIINGKTAVKSHDEVVAPSDMAEDEIFVPRYGSMPDLPPVTAGAWNMTPEEAGLTDPQKLLFLSIASEALADARIPITKGVPNPTGVFIGSAHNTHKDAPNTPLPADSFQARHRTLLDPPISTFTAYKLNLTGPNATLNTACSSALVALQHALSALRAGECPAALVGGVTVAFPQLGGYVTAPGQVFSPTGHCRPLDAAANGSVPADAVAAVVVKTLSAARRDNDAVYAVIEGCATGSDGSVDKVGFTVPSSTGQARTVAKAIRSAGVAPEAFRYVELHGSGTSMGDALEVSGLEQALDQVQQPGEVNGCVVHVGSNKGAFGNTEAASGMLSLIKMALAISNGFIPPMPKLNALNPMCNFEGRLRPLVGQLKLAQDDRVGVTSLGYGGTNAHTVLCAAEAHGVQKRLRSA</sequence>
<dbReference type="GO" id="GO:0005737">
    <property type="term" value="C:cytoplasm"/>
    <property type="evidence" value="ECO:0007669"/>
    <property type="project" value="TreeGrafter"/>
</dbReference>
<dbReference type="InterPro" id="IPR009081">
    <property type="entry name" value="PP-bd_ACP"/>
</dbReference>
<dbReference type="InterPro" id="IPR016039">
    <property type="entry name" value="Thiolase-like"/>
</dbReference>
<dbReference type="InterPro" id="IPR045851">
    <property type="entry name" value="AMP-bd_C_sf"/>
</dbReference>
<dbReference type="InterPro" id="IPR000873">
    <property type="entry name" value="AMP-dep_synth/lig_dom"/>
</dbReference>
<reference evidence="11" key="1">
    <citation type="journal article" date="2019" name="bioRxiv">
        <title>Genomics, evolutionary history and diagnostics of the Alternaria alternata species group including apple and Asian pear pathotypes.</title>
        <authorList>
            <person name="Armitage A.D."/>
            <person name="Cockerton H.M."/>
            <person name="Sreenivasaprasad S."/>
            <person name="Woodhall J.W."/>
            <person name="Lane C.R."/>
            <person name="Harrison R.J."/>
            <person name="Clarkson J.P."/>
        </authorList>
    </citation>
    <scope>NUCLEOTIDE SEQUENCE [LARGE SCALE GENOMIC DNA]</scope>
    <source>
        <strain evidence="11">FERA 1082</strain>
    </source>
</reference>
<dbReference type="SUPFAM" id="SSF47336">
    <property type="entry name" value="ACP-like"/>
    <property type="match status" value="1"/>
</dbReference>
<evidence type="ECO:0000256" key="1">
    <source>
        <dbReference type="ARBA" id="ARBA00004685"/>
    </source>
</evidence>
<dbReference type="InterPro" id="IPR010071">
    <property type="entry name" value="AA_adenyl_dom"/>
</dbReference>
<protein>
    <submittedName>
        <fullName evidence="10">Polyketide synthase</fullName>
    </submittedName>
</protein>
<proteinExistence type="inferred from homology"/>
<dbReference type="Gene3D" id="3.40.47.10">
    <property type="match status" value="1"/>
</dbReference>
<organism evidence="10 11">
    <name type="scientific">Alternaria tenuissima</name>
    <dbReference type="NCBI Taxonomy" id="119927"/>
    <lineage>
        <taxon>Eukaryota</taxon>
        <taxon>Fungi</taxon>
        <taxon>Dikarya</taxon>
        <taxon>Ascomycota</taxon>
        <taxon>Pezizomycotina</taxon>
        <taxon>Dothideomycetes</taxon>
        <taxon>Pleosporomycetidae</taxon>
        <taxon>Pleosporales</taxon>
        <taxon>Pleosporineae</taxon>
        <taxon>Pleosporaceae</taxon>
        <taxon>Alternaria</taxon>
        <taxon>Alternaria sect. Alternaria</taxon>
        <taxon>Alternaria alternata complex</taxon>
    </lineage>
</organism>
<dbReference type="NCBIfam" id="TIGR01733">
    <property type="entry name" value="AA-adenyl-dom"/>
    <property type="match status" value="1"/>
</dbReference>
<dbReference type="SMART" id="SM00825">
    <property type="entry name" value="PKS_KS"/>
    <property type="match status" value="1"/>
</dbReference>
<accession>A0A4Q4M1E7</accession>
<dbReference type="InterPro" id="IPR001242">
    <property type="entry name" value="Condensation_dom"/>
</dbReference>
<evidence type="ECO:0000313" key="11">
    <source>
        <dbReference type="Proteomes" id="UP000292402"/>
    </source>
</evidence>
<dbReference type="GO" id="GO:0043041">
    <property type="term" value="P:amino acid activation for nonribosomal peptide biosynthetic process"/>
    <property type="evidence" value="ECO:0007669"/>
    <property type="project" value="TreeGrafter"/>
</dbReference>
<dbReference type="InterPro" id="IPR020845">
    <property type="entry name" value="AMP-binding_CS"/>
</dbReference>
<dbReference type="InterPro" id="IPR023213">
    <property type="entry name" value="CAT-like_dom_sf"/>
</dbReference>
<feature type="domain" description="Ketosynthase family 3 (KS3)" evidence="9">
    <location>
        <begin position="1176"/>
        <end position="1596"/>
    </location>
</feature>
<dbReference type="EMBL" id="PDXA01000060">
    <property type="protein sequence ID" value="RYN38103.1"/>
    <property type="molecule type" value="Genomic_DNA"/>
</dbReference>
<evidence type="ECO:0000256" key="6">
    <source>
        <dbReference type="ARBA" id="ARBA00029454"/>
    </source>
</evidence>
<name>A0A4Q4M1E7_9PLEO</name>
<keyword evidence="4" id="KW-0436">Ligase</keyword>
<dbReference type="Gene3D" id="3.40.50.12780">
    <property type="entry name" value="N-terminal domain of ligase-like"/>
    <property type="match status" value="1"/>
</dbReference>
<dbReference type="PROSITE" id="PS52004">
    <property type="entry name" value="KS3_2"/>
    <property type="match status" value="1"/>
</dbReference>
<evidence type="ECO:0000256" key="4">
    <source>
        <dbReference type="ARBA" id="ARBA00022598"/>
    </source>
</evidence>
<feature type="compositionally biased region" description="Polar residues" evidence="7">
    <location>
        <begin position="1031"/>
        <end position="1056"/>
    </location>
</feature>
<dbReference type="GO" id="GO:0044550">
    <property type="term" value="P:secondary metabolite biosynthetic process"/>
    <property type="evidence" value="ECO:0007669"/>
    <property type="project" value="TreeGrafter"/>
</dbReference>
<dbReference type="SUPFAM" id="SSF52777">
    <property type="entry name" value="CoA-dependent acyltransferases"/>
    <property type="match status" value="2"/>
</dbReference>
<comment type="caution">
    <text evidence="10">The sequence shown here is derived from an EMBL/GenBank/DDBJ whole genome shotgun (WGS) entry which is preliminary data.</text>
</comment>
<dbReference type="InterPro" id="IPR014031">
    <property type="entry name" value="Ketoacyl_synth_C"/>
</dbReference>
<keyword evidence="2" id="KW-0596">Phosphopantetheine</keyword>
<keyword evidence="3" id="KW-0597">Phosphoprotein</keyword>
<dbReference type="Gene3D" id="3.30.300.30">
    <property type="match status" value="1"/>
</dbReference>
<evidence type="ECO:0000256" key="5">
    <source>
        <dbReference type="ARBA" id="ARBA00022679"/>
    </source>
</evidence>
<evidence type="ECO:0000259" key="8">
    <source>
        <dbReference type="PROSITE" id="PS50075"/>
    </source>
</evidence>
<dbReference type="InterPro" id="IPR020841">
    <property type="entry name" value="PKS_Beta-ketoAc_synthase_dom"/>
</dbReference>
<dbReference type="Gene3D" id="3.30.559.10">
    <property type="entry name" value="Chloramphenicol acetyltransferase-like domain"/>
    <property type="match status" value="1"/>
</dbReference>
<feature type="region of interest" description="Disordered" evidence="7">
    <location>
        <begin position="1031"/>
        <end position="1057"/>
    </location>
</feature>
<dbReference type="PROSITE" id="PS50075">
    <property type="entry name" value="CARRIER"/>
    <property type="match status" value="1"/>
</dbReference>
<dbReference type="GO" id="GO:0031177">
    <property type="term" value="F:phosphopantetheine binding"/>
    <property type="evidence" value="ECO:0007669"/>
    <property type="project" value="InterPro"/>
</dbReference>
<comment type="pathway">
    <text evidence="1">Mycotoxin biosynthesis.</text>
</comment>